<keyword evidence="5" id="KW-1185">Reference proteome</keyword>
<dbReference type="Pfam" id="PF01408">
    <property type="entry name" value="GFO_IDH_MocA"/>
    <property type="match status" value="1"/>
</dbReference>
<dbReference type="SUPFAM" id="SSF51735">
    <property type="entry name" value="NAD(P)-binding Rossmann-fold domains"/>
    <property type="match status" value="1"/>
</dbReference>
<dbReference type="Gene3D" id="3.30.360.10">
    <property type="entry name" value="Dihydrodipicolinate Reductase, domain 2"/>
    <property type="match status" value="1"/>
</dbReference>
<dbReference type="InterPro" id="IPR000683">
    <property type="entry name" value="Gfo/Idh/MocA-like_OxRdtase_N"/>
</dbReference>
<reference evidence="4 5" key="1">
    <citation type="journal article" date="2018" name="Proc. Natl. Acad. Sci. U.S.A.">
        <title>Draft genome sequence of Camellia sinensis var. sinensis provides insights into the evolution of the tea genome and tea quality.</title>
        <authorList>
            <person name="Wei C."/>
            <person name="Yang H."/>
            <person name="Wang S."/>
            <person name="Zhao J."/>
            <person name="Liu C."/>
            <person name="Gao L."/>
            <person name="Xia E."/>
            <person name="Lu Y."/>
            <person name="Tai Y."/>
            <person name="She G."/>
            <person name="Sun J."/>
            <person name="Cao H."/>
            <person name="Tong W."/>
            <person name="Gao Q."/>
            <person name="Li Y."/>
            <person name="Deng W."/>
            <person name="Jiang X."/>
            <person name="Wang W."/>
            <person name="Chen Q."/>
            <person name="Zhang S."/>
            <person name="Li H."/>
            <person name="Wu J."/>
            <person name="Wang P."/>
            <person name="Li P."/>
            <person name="Shi C."/>
            <person name="Zheng F."/>
            <person name="Jian J."/>
            <person name="Huang B."/>
            <person name="Shan D."/>
            <person name="Shi M."/>
            <person name="Fang C."/>
            <person name="Yue Y."/>
            <person name="Li F."/>
            <person name="Li D."/>
            <person name="Wei S."/>
            <person name="Han B."/>
            <person name="Jiang C."/>
            <person name="Yin Y."/>
            <person name="Xia T."/>
            <person name="Zhang Z."/>
            <person name="Bennetzen J.L."/>
            <person name="Zhao S."/>
            <person name="Wan X."/>
        </authorList>
    </citation>
    <scope>NUCLEOTIDE SEQUENCE [LARGE SCALE GENOMIC DNA]</scope>
    <source>
        <strain evidence="5">cv. Shuchazao</strain>
        <tissue evidence="4">Leaf</tissue>
    </source>
</reference>
<dbReference type="PANTHER" id="PTHR46368">
    <property type="match status" value="1"/>
</dbReference>
<evidence type="ECO:0000259" key="3">
    <source>
        <dbReference type="Pfam" id="PF22725"/>
    </source>
</evidence>
<feature type="domain" description="Gfo/Idh/MocA-like oxidoreductase N-terminal" evidence="2">
    <location>
        <begin position="33"/>
        <end position="152"/>
    </location>
</feature>
<dbReference type="InterPro" id="IPR055170">
    <property type="entry name" value="GFO_IDH_MocA-like_dom"/>
</dbReference>
<dbReference type="Pfam" id="PF22725">
    <property type="entry name" value="GFO_IDH_MocA_C3"/>
    <property type="match status" value="1"/>
</dbReference>
<dbReference type="Gene3D" id="3.40.50.720">
    <property type="entry name" value="NAD(P)-binding Rossmann-like Domain"/>
    <property type="match status" value="1"/>
</dbReference>
<dbReference type="Proteomes" id="UP000306102">
    <property type="component" value="Unassembled WGS sequence"/>
</dbReference>
<evidence type="ECO:0000259" key="2">
    <source>
        <dbReference type="Pfam" id="PF01408"/>
    </source>
</evidence>
<comment type="similarity">
    <text evidence="1">Belongs to the Gfo/Idh/MocA family.</text>
</comment>
<dbReference type="STRING" id="542762.A0A4S4DKX8"/>
<evidence type="ECO:0000256" key="1">
    <source>
        <dbReference type="ARBA" id="ARBA00010928"/>
    </source>
</evidence>
<sequence length="386" mass="43084">MHTPISYIIYHFRDHDSHHSSSLRKMGDDNIPIKFGIIGCAEIARKVSRAINLSPNSTLHAIASRSIEKAKQFALKNGLSETVKIYGSYDQLLDDPRIDAVYLPLPTSLHVQWAVLAAQKRKHLLMEKPTALDVEELDQILDACESNGLQFMDGTMWHHHPRTAKMKELASDPLLFGQLKWIHSSSTFTSAPEFFENNVRVKPDMDPLGALGDTGWYCIGAILWAMNYQLPTTVVALPATARNSAGVILSCSASLHWDTEQIAATFHCSFLSHESMDLALYGSNGSLHVEDFIIPYEENSAFFDFTSGAKFVDLHIGWNVKPQRVQVASQLPQEALMVQEFSRLVKGIRDSKSSPDSKWAKISRSTQLVMDAVKKSIDLGFEPVCL</sequence>
<evidence type="ECO:0000313" key="4">
    <source>
        <dbReference type="EMBL" id="THG03164.1"/>
    </source>
</evidence>
<dbReference type="AlphaFoldDB" id="A0A4S4DKX8"/>
<evidence type="ECO:0000313" key="5">
    <source>
        <dbReference type="Proteomes" id="UP000306102"/>
    </source>
</evidence>
<proteinExistence type="inferred from homology"/>
<dbReference type="GO" id="GO:0000166">
    <property type="term" value="F:nucleotide binding"/>
    <property type="evidence" value="ECO:0007669"/>
    <property type="project" value="InterPro"/>
</dbReference>
<dbReference type="PANTHER" id="PTHR46368:SF5">
    <property type="entry name" value="NAD(P)-BINDING ROSSMANN-FOLD SUPERFAMILY PROTEIN"/>
    <property type="match status" value="1"/>
</dbReference>
<feature type="domain" description="GFO/IDH/MocA-like oxidoreductase" evidence="3">
    <location>
        <begin position="176"/>
        <end position="287"/>
    </location>
</feature>
<dbReference type="SUPFAM" id="SSF55347">
    <property type="entry name" value="Glyceraldehyde-3-phosphate dehydrogenase-like, C-terminal domain"/>
    <property type="match status" value="1"/>
</dbReference>
<name>A0A4S4DKX8_CAMSN</name>
<comment type="caution">
    <text evidence="4">The sequence shown here is derived from an EMBL/GenBank/DDBJ whole genome shotgun (WGS) entry which is preliminary data.</text>
</comment>
<organism evidence="4 5">
    <name type="scientific">Camellia sinensis var. sinensis</name>
    <name type="common">China tea</name>
    <dbReference type="NCBI Taxonomy" id="542762"/>
    <lineage>
        <taxon>Eukaryota</taxon>
        <taxon>Viridiplantae</taxon>
        <taxon>Streptophyta</taxon>
        <taxon>Embryophyta</taxon>
        <taxon>Tracheophyta</taxon>
        <taxon>Spermatophyta</taxon>
        <taxon>Magnoliopsida</taxon>
        <taxon>eudicotyledons</taxon>
        <taxon>Gunneridae</taxon>
        <taxon>Pentapetalae</taxon>
        <taxon>asterids</taxon>
        <taxon>Ericales</taxon>
        <taxon>Theaceae</taxon>
        <taxon>Camellia</taxon>
    </lineage>
</organism>
<dbReference type="InterPro" id="IPR036291">
    <property type="entry name" value="NAD(P)-bd_dom_sf"/>
</dbReference>
<dbReference type="EMBL" id="SDRB02011032">
    <property type="protein sequence ID" value="THG03164.1"/>
    <property type="molecule type" value="Genomic_DNA"/>
</dbReference>
<gene>
    <name evidence="4" type="ORF">TEA_026396</name>
</gene>
<accession>A0A4S4DKX8</accession>
<protein>
    <submittedName>
        <fullName evidence="4">Uncharacterized protein</fullName>
    </submittedName>
</protein>